<dbReference type="EMBL" id="CM007647">
    <property type="protein sequence ID" value="ONM11131.1"/>
    <property type="molecule type" value="Genomic_DNA"/>
</dbReference>
<feature type="compositionally biased region" description="Polar residues" evidence="1">
    <location>
        <begin position="188"/>
        <end position="197"/>
    </location>
</feature>
<evidence type="ECO:0000256" key="1">
    <source>
        <dbReference type="SAM" id="MobiDB-lite"/>
    </source>
</evidence>
<feature type="region of interest" description="Disordered" evidence="1">
    <location>
        <begin position="118"/>
        <end position="147"/>
    </location>
</feature>
<proteinExistence type="predicted"/>
<dbReference type="AlphaFoldDB" id="A0A1D6LAH8"/>
<dbReference type="STRING" id="4577.A0A1D6LAH8"/>
<gene>
    <name evidence="2" type="ORF">ZEAMMB73_Zm00001d034743</name>
</gene>
<dbReference type="InParanoid" id="A0A1D6LAH8"/>
<name>A0A1D6LAH8_MAIZE</name>
<reference evidence="2" key="1">
    <citation type="submission" date="2015-12" db="EMBL/GenBank/DDBJ databases">
        <title>Update maize B73 reference genome by single molecule sequencing technologies.</title>
        <authorList>
            <consortium name="Maize Genome Sequencing Project"/>
            <person name="Ware D."/>
        </authorList>
    </citation>
    <scope>NUCLEOTIDE SEQUENCE [LARGE SCALE GENOMIC DNA]</scope>
    <source>
        <tissue evidence="2">Seedling</tissue>
    </source>
</reference>
<dbReference type="PROSITE" id="PS51005">
    <property type="entry name" value="NAC"/>
    <property type="match status" value="1"/>
</dbReference>
<dbReference type="GO" id="GO:0006355">
    <property type="term" value="P:regulation of DNA-templated transcription"/>
    <property type="evidence" value="ECO:0007669"/>
    <property type="project" value="InterPro"/>
</dbReference>
<organism evidence="2">
    <name type="scientific">Zea mays</name>
    <name type="common">Maize</name>
    <dbReference type="NCBI Taxonomy" id="4577"/>
    <lineage>
        <taxon>Eukaryota</taxon>
        <taxon>Viridiplantae</taxon>
        <taxon>Streptophyta</taxon>
        <taxon>Embryophyta</taxon>
        <taxon>Tracheophyta</taxon>
        <taxon>Spermatophyta</taxon>
        <taxon>Magnoliopsida</taxon>
        <taxon>Liliopsida</taxon>
        <taxon>Poales</taxon>
        <taxon>Poaceae</taxon>
        <taxon>PACMAD clade</taxon>
        <taxon>Panicoideae</taxon>
        <taxon>Andropogonodae</taxon>
        <taxon>Andropogoneae</taxon>
        <taxon>Tripsacinae</taxon>
        <taxon>Zea</taxon>
    </lineage>
</organism>
<dbReference type="eggNOG" id="ENOG502R4AF">
    <property type="taxonomic scope" value="Eukaryota"/>
</dbReference>
<protein>
    <submittedName>
        <fullName evidence="2">OsNAC protein-like</fullName>
    </submittedName>
</protein>
<dbReference type="InterPro" id="IPR003441">
    <property type="entry name" value="NAC-dom"/>
</dbReference>
<dbReference type="GO" id="GO:0003677">
    <property type="term" value="F:DNA binding"/>
    <property type="evidence" value="ECO:0007669"/>
    <property type="project" value="InterPro"/>
</dbReference>
<accession>A0A1D6LAH8</accession>
<sequence length="218" mass="23612">MVKGSTGGYLERLTYHEVAPSGSVIKPGWLMTKYAIEEEHGGGAMVLCKVYRSPRGPGSEVSSSRCKRKACVVVEEEQPAEQTQRPMKRMNEEDMFLTGNIVQPSEFTIEELLMGSSSSTPGGCSSMAIPAASADDQNTEKTDDERQPLNQEEQLMLPCAPQAENEDDVMAISFKELRGASSSSSSSPCAAQSNSPLHVQPKNVGDEIEFTLEELMGS</sequence>
<evidence type="ECO:0000313" key="2">
    <source>
        <dbReference type="EMBL" id="ONM11131.1"/>
    </source>
</evidence>
<feature type="compositionally biased region" description="Basic and acidic residues" evidence="1">
    <location>
        <begin position="138"/>
        <end position="147"/>
    </location>
</feature>
<dbReference type="PaxDb" id="4577-AC177926.2_FGP003"/>
<feature type="region of interest" description="Disordered" evidence="1">
    <location>
        <begin position="175"/>
        <end position="202"/>
    </location>
</feature>